<evidence type="ECO:0000313" key="2">
    <source>
        <dbReference type="Proteomes" id="UP000077684"/>
    </source>
</evidence>
<organism evidence="1 2">
    <name type="scientific">Tilletia controversa</name>
    <name type="common">dwarf bunt fungus</name>
    <dbReference type="NCBI Taxonomy" id="13291"/>
    <lineage>
        <taxon>Eukaryota</taxon>
        <taxon>Fungi</taxon>
        <taxon>Dikarya</taxon>
        <taxon>Basidiomycota</taxon>
        <taxon>Ustilaginomycotina</taxon>
        <taxon>Exobasidiomycetes</taxon>
        <taxon>Tilletiales</taxon>
        <taxon>Tilletiaceae</taxon>
        <taxon>Tilletia</taxon>
    </lineage>
</organism>
<protein>
    <submittedName>
        <fullName evidence="1">Uncharacterized protein</fullName>
    </submittedName>
</protein>
<evidence type="ECO:0000313" key="1">
    <source>
        <dbReference type="EMBL" id="KAE8241268.1"/>
    </source>
</evidence>
<reference evidence="1" key="1">
    <citation type="submission" date="2016-04" db="EMBL/GenBank/DDBJ databases">
        <authorList>
            <person name="Nguyen H.D."/>
            <person name="Samba Siva P."/>
            <person name="Cullis J."/>
            <person name="Levesque C.A."/>
            <person name="Hambleton S."/>
        </authorList>
    </citation>
    <scope>NUCLEOTIDE SEQUENCE</scope>
    <source>
        <strain evidence="1">DAOMC 236426</strain>
    </source>
</reference>
<dbReference type="AlphaFoldDB" id="A0A8X7STZ7"/>
<dbReference type="EMBL" id="LWDE02001371">
    <property type="protein sequence ID" value="KAE8241268.1"/>
    <property type="molecule type" value="Genomic_DNA"/>
</dbReference>
<gene>
    <name evidence="1" type="ORF">A4X06_0g7597</name>
</gene>
<reference evidence="1" key="2">
    <citation type="journal article" date="2019" name="IMA Fungus">
        <title>Genome sequencing and comparison of five Tilletia species to identify candidate genes for the detection of regulated species infecting wheat.</title>
        <authorList>
            <person name="Nguyen H.D.T."/>
            <person name="Sultana T."/>
            <person name="Kesanakurti P."/>
            <person name="Hambleton S."/>
        </authorList>
    </citation>
    <scope>NUCLEOTIDE SEQUENCE</scope>
    <source>
        <strain evidence="1">DAOMC 236426</strain>
    </source>
</reference>
<keyword evidence="2" id="KW-1185">Reference proteome</keyword>
<accession>A0A8X7STZ7</accession>
<name>A0A8X7STZ7_9BASI</name>
<dbReference type="Proteomes" id="UP000077684">
    <property type="component" value="Unassembled WGS sequence"/>
</dbReference>
<proteinExistence type="predicted"/>
<comment type="caution">
    <text evidence="1">The sequence shown here is derived from an EMBL/GenBank/DDBJ whole genome shotgun (WGS) entry which is preliminary data.</text>
</comment>
<sequence>MATAMTQGSDADLLAHMERVKERAVQAEDMVDGYFEEYCRWAHAGTAPWEEQELYTRLTGFLERRLEAVIERRGKAKAATVIWWTGLLIQGLITNVGDAQQVAALLKGTRHDHQD</sequence>